<name>A0ABP8NGW8_9BACT</name>
<gene>
    <name evidence="1" type="ORF">GCM10023156_52770</name>
</gene>
<keyword evidence="2" id="KW-1185">Reference proteome</keyword>
<evidence type="ECO:0000313" key="1">
    <source>
        <dbReference type="EMBL" id="GAA4465235.1"/>
    </source>
</evidence>
<reference evidence="2" key="1">
    <citation type="journal article" date="2019" name="Int. J. Syst. Evol. Microbiol.">
        <title>The Global Catalogue of Microorganisms (GCM) 10K type strain sequencing project: providing services to taxonomists for standard genome sequencing and annotation.</title>
        <authorList>
            <consortium name="The Broad Institute Genomics Platform"/>
            <consortium name="The Broad Institute Genome Sequencing Center for Infectious Disease"/>
            <person name="Wu L."/>
            <person name="Ma J."/>
        </authorList>
    </citation>
    <scope>NUCLEOTIDE SEQUENCE [LARGE SCALE GENOMIC DNA]</scope>
    <source>
        <strain evidence="2">JCM 17759</strain>
    </source>
</reference>
<comment type="caution">
    <text evidence="1">The sequence shown here is derived from an EMBL/GenBank/DDBJ whole genome shotgun (WGS) entry which is preliminary data.</text>
</comment>
<evidence type="ECO:0000313" key="2">
    <source>
        <dbReference type="Proteomes" id="UP001500840"/>
    </source>
</evidence>
<proteinExistence type="predicted"/>
<organism evidence="1 2">
    <name type="scientific">Novipirellula rosea</name>
    <dbReference type="NCBI Taxonomy" id="1031540"/>
    <lineage>
        <taxon>Bacteria</taxon>
        <taxon>Pseudomonadati</taxon>
        <taxon>Planctomycetota</taxon>
        <taxon>Planctomycetia</taxon>
        <taxon>Pirellulales</taxon>
        <taxon>Pirellulaceae</taxon>
        <taxon>Novipirellula</taxon>
    </lineage>
</organism>
<protein>
    <submittedName>
        <fullName evidence="1">Uncharacterized protein</fullName>
    </submittedName>
</protein>
<dbReference type="Proteomes" id="UP001500840">
    <property type="component" value="Unassembled WGS sequence"/>
</dbReference>
<sequence length="95" mass="11300">MNFRFCFTKGNEFYDPRTIRPHQRSHLRQYGTLYSWRPNAVPVKDRTREAFLTHVFKAFADDPSVDPERLTYDVMIVDKPEEGSQGRNCPWASRF</sequence>
<accession>A0ABP8NGW8</accession>
<dbReference type="EMBL" id="BAABGA010000073">
    <property type="protein sequence ID" value="GAA4465235.1"/>
    <property type="molecule type" value="Genomic_DNA"/>
</dbReference>